<feature type="compositionally biased region" description="Polar residues" evidence="1">
    <location>
        <begin position="69"/>
        <end position="79"/>
    </location>
</feature>
<name>A0A843UM18_COLES</name>
<comment type="caution">
    <text evidence="2">The sequence shown here is derived from an EMBL/GenBank/DDBJ whole genome shotgun (WGS) entry which is preliminary data.</text>
</comment>
<dbReference type="Proteomes" id="UP000652761">
    <property type="component" value="Unassembled WGS sequence"/>
</dbReference>
<gene>
    <name evidence="2" type="ORF">Taro_016899</name>
</gene>
<dbReference type="EMBL" id="NMUH01000758">
    <property type="protein sequence ID" value="MQL84381.1"/>
    <property type="molecule type" value="Genomic_DNA"/>
</dbReference>
<evidence type="ECO:0000256" key="1">
    <source>
        <dbReference type="SAM" id="MobiDB-lite"/>
    </source>
</evidence>
<feature type="region of interest" description="Disordered" evidence="1">
    <location>
        <begin position="1"/>
        <end position="24"/>
    </location>
</feature>
<dbReference type="AlphaFoldDB" id="A0A843UM18"/>
<organism evidence="2 3">
    <name type="scientific">Colocasia esculenta</name>
    <name type="common">Wild taro</name>
    <name type="synonym">Arum esculentum</name>
    <dbReference type="NCBI Taxonomy" id="4460"/>
    <lineage>
        <taxon>Eukaryota</taxon>
        <taxon>Viridiplantae</taxon>
        <taxon>Streptophyta</taxon>
        <taxon>Embryophyta</taxon>
        <taxon>Tracheophyta</taxon>
        <taxon>Spermatophyta</taxon>
        <taxon>Magnoliopsida</taxon>
        <taxon>Liliopsida</taxon>
        <taxon>Araceae</taxon>
        <taxon>Aroideae</taxon>
        <taxon>Colocasieae</taxon>
        <taxon>Colocasia</taxon>
    </lineage>
</organism>
<feature type="compositionally biased region" description="Polar residues" evidence="1">
    <location>
        <begin position="1"/>
        <end position="15"/>
    </location>
</feature>
<keyword evidence="3" id="KW-1185">Reference proteome</keyword>
<reference evidence="2" key="1">
    <citation type="submission" date="2017-07" db="EMBL/GenBank/DDBJ databases">
        <title>Taro Niue Genome Assembly and Annotation.</title>
        <authorList>
            <person name="Atibalentja N."/>
            <person name="Keating K."/>
            <person name="Fields C.J."/>
        </authorList>
    </citation>
    <scope>NUCLEOTIDE SEQUENCE</scope>
    <source>
        <strain evidence="2">Niue_2</strain>
        <tissue evidence="2">Leaf</tissue>
    </source>
</reference>
<feature type="region of interest" description="Disordered" evidence="1">
    <location>
        <begin position="64"/>
        <end position="87"/>
    </location>
</feature>
<evidence type="ECO:0000313" key="3">
    <source>
        <dbReference type="Proteomes" id="UP000652761"/>
    </source>
</evidence>
<evidence type="ECO:0000313" key="2">
    <source>
        <dbReference type="EMBL" id="MQL84381.1"/>
    </source>
</evidence>
<accession>A0A843UM18</accession>
<proteinExistence type="predicted"/>
<sequence length="87" mass="10215">MNTKNSSSQPQTLPQIYTDHREREERRRSLKLEVYEVCKHKRKCLDKRVFLSKRFIPLCFMLSPRSGRSRSQPLGTNPSAVLLDLNP</sequence>
<protein>
    <submittedName>
        <fullName evidence="2">Uncharacterized protein</fullName>
    </submittedName>
</protein>